<evidence type="ECO:0000256" key="1">
    <source>
        <dbReference type="SAM" id="MobiDB-lite"/>
    </source>
</evidence>
<feature type="region of interest" description="Disordered" evidence="1">
    <location>
        <begin position="278"/>
        <end position="299"/>
    </location>
</feature>
<evidence type="ECO:0000313" key="4">
    <source>
        <dbReference type="Proteomes" id="UP000422736"/>
    </source>
</evidence>
<name>A0ABX6EQW5_KLUMA</name>
<feature type="compositionally biased region" description="Polar residues" evidence="1">
    <location>
        <begin position="279"/>
        <end position="299"/>
    </location>
</feature>
<dbReference type="InterPro" id="IPR005062">
    <property type="entry name" value="SAC3/GANP/THP3_conserved"/>
</dbReference>
<gene>
    <name evidence="3" type="primary">THP3</name>
    <name evidence="3" type="ORF">FIM1_867</name>
</gene>
<dbReference type="InterPro" id="IPR000717">
    <property type="entry name" value="PCI_dom"/>
</dbReference>
<organism evidence="3 4">
    <name type="scientific">Kluyveromyces marxianus</name>
    <name type="common">Yeast</name>
    <name type="synonym">Candida kefyr</name>
    <dbReference type="NCBI Taxonomy" id="4911"/>
    <lineage>
        <taxon>Eukaryota</taxon>
        <taxon>Fungi</taxon>
        <taxon>Dikarya</taxon>
        <taxon>Ascomycota</taxon>
        <taxon>Saccharomycotina</taxon>
        <taxon>Saccharomycetes</taxon>
        <taxon>Saccharomycetales</taxon>
        <taxon>Saccharomycetaceae</taxon>
        <taxon>Kluyveromyces</taxon>
    </lineage>
</organism>
<dbReference type="EMBL" id="CP015055">
    <property type="protein sequence ID" value="QGN14211.1"/>
    <property type="molecule type" value="Genomic_DNA"/>
</dbReference>
<evidence type="ECO:0000259" key="2">
    <source>
        <dbReference type="PROSITE" id="PS50250"/>
    </source>
</evidence>
<sequence length="635" mass="73166">MKRDTMNTYNQVNPITLKRRPEKNSKESTVVDSTPLISDNDSENSGTSLPELRAKLKRERAQALQNGIANEKTNTENGKEDTYTPDFDRLLNPLGGMIKQPLPASFYRFVDKEFKAAKVQRLTTKRIKGLYRDIRLLLKEAISKSLVFKNDWDQQLLTSVFREQPLLSPVEEKLDCLLTQEQKKVILDTIPYEKYGIEPPNVTRSTPLRNDTNLYEINDPTSIVTVEAPSAVPPPPPPISARPPPPWAQNVLQPNRTTTLKVPLPPVSSVPPPAIVPSFTKTVTTSEPTGYNDSRNNNSMSKMQARMDENTRRMERLKRFANPDKSTNTRTKRVKIDDDDSYSDLNAITNKAYKFDKDKPIVGVCQVLEKRYLRLTSEPDPEKVRPLEVLRKALDWIVGKFRSGSCSYQYFCDQMKSIRQDLKVQMIENDFTVTVYKTHARAALENGDIGEYNQCQSSLKPLFDKDNIDKSDLPEFISYRIYYHMMTSDHSSVNQLRLQLLTNLKHISGHEMIKRALRMVDAQIQNNYHLFMRIYQQTKGPERHLVDQFIKKERVSALNYMCKAYARVPLQFLAPELHFNNANEAFTFLTELELIQFMVVPQNNPDDMYIDCKSCRPTIMKHFSDARRVDIKGQI</sequence>
<keyword evidence="4" id="KW-1185">Reference proteome</keyword>
<dbReference type="PANTHER" id="PTHR12436:SF4">
    <property type="entry name" value="LEUKOCYTE RECEPTOR CLUSTER MEMBER 8"/>
    <property type="match status" value="1"/>
</dbReference>
<dbReference type="Gene3D" id="1.25.40.990">
    <property type="match status" value="1"/>
</dbReference>
<evidence type="ECO:0000313" key="3">
    <source>
        <dbReference type="EMBL" id="QGN14211.1"/>
    </source>
</evidence>
<dbReference type="PROSITE" id="PS50250">
    <property type="entry name" value="PCI"/>
    <property type="match status" value="1"/>
</dbReference>
<feature type="compositionally biased region" description="Polar residues" evidence="1">
    <location>
        <begin position="27"/>
        <end position="48"/>
    </location>
</feature>
<proteinExistence type="predicted"/>
<dbReference type="Pfam" id="PF03399">
    <property type="entry name" value="SAC3_GANP"/>
    <property type="match status" value="1"/>
</dbReference>
<feature type="region of interest" description="Disordered" evidence="1">
    <location>
        <begin position="1"/>
        <end position="48"/>
    </location>
</feature>
<dbReference type="Proteomes" id="UP000422736">
    <property type="component" value="Chromosome 2"/>
</dbReference>
<accession>A0ABX6EQW5</accession>
<protein>
    <submittedName>
        <fullName evidence="3">PCI super family</fullName>
    </submittedName>
</protein>
<dbReference type="PANTHER" id="PTHR12436">
    <property type="entry name" value="80 KDA MCM3-ASSOCIATED PROTEIN"/>
    <property type="match status" value="1"/>
</dbReference>
<reference evidence="3 4" key="1">
    <citation type="submission" date="2016-03" db="EMBL/GenBank/DDBJ databases">
        <title>How can Kluyveromyces marxianus grow so fast - potential evolutionary course in Saccharomyces Complex revealed by comparative genomics.</title>
        <authorList>
            <person name="Mo W."/>
            <person name="Lu W."/>
            <person name="Yang X."/>
            <person name="Qi J."/>
            <person name="Lv H."/>
        </authorList>
    </citation>
    <scope>NUCLEOTIDE SEQUENCE [LARGE SCALE GENOMIC DNA]</scope>
    <source>
        <strain evidence="3 4">FIM1</strain>
    </source>
</reference>
<feature type="domain" description="PCI" evidence="2">
    <location>
        <begin position="448"/>
        <end position="628"/>
    </location>
</feature>
<dbReference type="InterPro" id="IPR045107">
    <property type="entry name" value="SAC3/GANP/THP3"/>
</dbReference>
<feature type="compositionally biased region" description="Polar residues" evidence="1">
    <location>
        <begin position="1"/>
        <end position="14"/>
    </location>
</feature>